<accession>A0AAD6P584</accession>
<organism evidence="1 2">
    <name type="scientific">Salix udensis</name>
    <dbReference type="NCBI Taxonomy" id="889485"/>
    <lineage>
        <taxon>Eukaryota</taxon>
        <taxon>Viridiplantae</taxon>
        <taxon>Streptophyta</taxon>
        <taxon>Embryophyta</taxon>
        <taxon>Tracheophyta</taxon>
        <taxon>Spermatophyta</taxon>
        <taxon>Magnoliopsida</taxon>
        <taxon>eudicotyledons</taxon>
        <taxon>Gunneridae</taxon>
        <taxon>Pentapetalae</taxon>
        <taxon>rosids</taxon>
        <taxon>fabids</taxon>
        <taxon>Malpighiales</taxon>
        <taxon>Salicaceae</taxon>
        <taxon>Saliceae</taxon>
        <taxon>Salix</taxon>
    </lineage>
</organism>
<name>A0AAD6P584_9ROSI</name>
<evidence type="ECO:0000313" key="1">
    <source>
        <dbReference type="EMBL" id="KAJ6417282.1"/>
    </source>
</evidence>
<dbReference type="AlphaFoldDB" id="A0AAD6P584"/>
<dbReference type="Proteomes" id="UP001162972">
    <property type="component" value="Chromosome 11"/>
</dbReference>
<proteinExistence type="predicted"/>
<gene>
    <name evidence="1" type="ORF">OIU84_003070</name>
</gene>
<comment type="caution">
    <text evidence="1">The sequence shown here is derived from an EMBL/GenBank/DDBJ whole genome shotgun (WGS) entry which is preliminary data.</text>
</comment>
<protein>
    <submittedName>
        <fullName evidence="1">Uncharacterized protein</fullName>
    </submittedName>
</protein>
<keyword evidence="2" id="KW-1185">Reference proteome</keyword>
<dbReference type="EMBL" id="JAPFFJ010000011">
    <property type="protein sequence ID" value="KAJ6417282.1"/>
    <property type="molecule type" value="Genomic_DNA"/>
</dbReference>
<sequence>MRKTNRWAAVVDRRQGSWLNEGWSEAVGDVVMEAWRGRGKEIVGLLVADGVQRGKGFLEWTGE</sequence>
<reference evidence="1 2" key="1">
    <citation type="journal article" date="2023" name="Int. J. Mol. Sci.">
        <title>De Novo Assembly and Annotation of 11 Diverse Shrub Willow (Salix) Genomes Reveals Novel Gene Organization in Sex-Linked Regions.</title>
        <authorList>
            <person name="Hyden B."/>
            <person name="Feng K."/>
            <person name="Yates T.B."/>
            <person name="Jawdy S."/>
            <person name="Cereghino C."/>
            <person name="Smart L.B."/>
            <person name="Muchero W."/>
        </authorList>
    </citation>
    <scope>NUCLEOTIDE SEQUENCE [LARGE SCALE GENOMIC DNA]</scope>
    <source>
        <tissue evidence="1">Shoot tip</tissue>
    </source>
</reference>
<evidence type="ECO:0000313" key="2">
    <source>
        <dbReference type="Proteomes" id="UP001162972"/>
    </source>
</evidence>